<gene>
    <name evidence="2" type="ORF">DN53_13930</name>
</gene>
<evidence type="ECO:0000313" key="2">
    <source>
        <dbReference type="EMBL" id="RYC51301.1"/>
    </source>
</evidence>
<keyword evidence="1" id="KW-0812">Transmembrane</keyword>
<name>A0A444VKL9_9FLAO</name>
<evidence type="ECO:0000313" key="3">
    <source>
        <dbReference type="Proteomes" id="UP000290261"/>
    </source>
</evidence>
<dbReference type="AlphaFoldDB" id="A0A444VKL9"/>
<dbReference type="EMBL" id="JJMP01000006">
    <property type="protein sequence ID" value="RYC51301.1"/>
    <property type="molecule type" value="Genomic_DNA"/>
</dbReference>
<protein>
    <submittedName>
        <fullName evidence="2">Uncharacterized protein</fullName>
    </submittedName>
</protein>
<reference evidence="2 3" key="1">
    <citation type="submission" date="2014-04" db="EMBL/GenBank/DDBJ databases">
        <title>Whole genome of Muricauda olearia.</title>
        <authorList>
            <person name="Zhang X.-H."/>
            <person name="Tang K."/>
        </authorList>
    </citation>
    <scope>NUCLEOTIDE SEQUENCE [LARGE SCALE GENOMIC DNA]</scope>
    <source>
        <strain evidence="2 3">Th120</strain>
    </source>
</reference>
<proteinExistence type="predicted"/>
<organism evidence="2 3">
    <name type="scientific">Flagellimonas olearia</name>
    <dbReference type="NCBI Taxonomy" id="552546"/>
    <lineage>
        <taxon>Bacteria</taxon>
        <taxon>Pseudomonadati</taxon>
        <taxon>Bacteroidota</taxon>
        <taxon>Flavobacteriia</taxon>
        <taxon>Flavobacteriales</taxon>
        <taxon>Flavobacteriaceae</taxon>
        <taxon>Flagellimonas</taxon>
    </lineage>
</organism>
<feature type="transmembrane region" description="Helical" evidence="1">
    <location>
        <begin position="30"/>
        <end position="48"/>
    </location>
</feature>
<keyword evidence="3" id="KW-1185">Reference proteome</keyword>
<keyword evidence="1" id="KW-1133">Transmembrane helix</keyword>
<keyword evidence="1" id="KW-0472">Membrane</keyword>
<sequence length="61" mass="7159">MFFTINYMNRFGIAKQKIDSLLASSYRCNGFLFFRVNVFHILALMFQIDNAARMEILQASM</sequence>
<evidence type="ECO:0000256" key="1">
    <source>
        <dbReference type="SAM" id="Phobius"/>
    </source>
</evidence>
<comment type="caution">
    <text evidence="2">The sequence shown here is derived from an EMBL/GenBank/DDBJ whole genome shotgun (WGS) entry which is preliminary data.</text>
</comment>
<accession>A0A444VKL9</accession>
<dbReference type="Proteomes" id="UP000290261">
    <property type="component" value="Unassembled WGS sequence"/>
</dbReference>